<dbReference type="AlphaFoldDB" id="A0A6L1L5H4"/>
<comment type="caution">
    <text evidence="2">The sequence shown here is derived from an EMBL/GenBank/DDBJ whole genome shotgun (WGS) entry which is preliminary data.</text>
</comment>
<evidence type="ECO:0000313" key="2">
    <source>
        <dbReference type="EMBL" id="EAK9994707.1"/>
    </source>
</evidence>
<evidence type="ECO:0000313" key="3">
    <source>
        <dbReference type="Proteomes" id="UP000476009"/>
    </source>
</evidence>
<protein>
    <recommendedName>
        <fullName evidence="4">Highly acidic protein</fullName>
    </recommendedName>
</protein>
<proteinExistence type="predicted"/>
<feature type="region of interest" description="Disordered" evidence="1">
    <location>
        <begin position="282"/>
        <end position="312"/>
    </location>
</feature>
<dbReference type="Proteomes" id="UP000476009">
    <property type="component" value="Unassembled WGS sequence"/>
</dbReference>
<feature type="compositionally biased region" description="Polar residues" evidence="1">
    <location>
        <begin position="301"/>
        <end position="312"/>
    </location>
</feature>
<reference evidence="2 3" key="1">
    <citation type="submission" date="2018-05" db="EMBL/GenBank/DDBJ databases">
        <authorList>
            <consortium name="PulseNet: The National Subtyping Network for Foodborne Disease Surveillance"/>
            <person name="Tarr C.L."/>
            <person name="Trees E."/>
            <person name="Katz L.S."/>
            <person name="Carleton-Romer H.A."/>
            <person name="Stroika S."/>
            <person name="Kucerova Z."/>
            <person name="Roache K.F."/>
            <person name="Sabol A.L."/>
            <person name="Besser J."/>
            <person name="Gerner-Smidt P."/>
        </authorList>
    </citation>
    <scope>NUCLEOTIDE SEQUENCE [LARGE SCALE GENOMIC DNA]</scope>
    <source>
        <strain evidence="2 3">D5625</strain>
    </source>
</reference>
<gene>
    <name evidence="2" type="ORF">A9458_07625</name>
</gene>
<evidence type="ECO:0000256" key="1">
    <source>
        <dbReference type="SAM" id="MobiDB-lite"/>
    </source>
</evidence>
<feature type="compositionally biased region" description="Acidic residues" evidence="1">
    <location>
        <begin position="282"/>
        <end position="300"/>
    </location>
</feature>
<sequence length="312" mass="35665">MKVLLINSNTAVSKLISLGVQKLGYDFEEITNTEELGEFYDVIIIDHDIEANLDDLKSKCNRLICLLPRNQEQVEGVECLYKPFLPTDFIELLGGEKTLNEDKNNTLEEDELKFDDDVLIDKDTPLDGNELLAGIDLSEHEESLSEDDLSLQEEFFEENLDDELKADNIPETTDVLVDEKKDEDDLALLDDLHEENIEENPAKMDSFDELPMVEEMGEKEMSFDDLPEDAQFIGEIKEDNSIAEENEPLVEELLEDEAMDFEPEEELSTQDKIKEELAAIDELDEELNDLDEETMQDFDTQETGNDENAQVP</sequence>
<feature type="non-terminal residue" evidence="2">
    <location>
        <position position="312"/>
    </location>
</feature>
<accession>A0A6L1L5H4</accession>
<name>A0A6L1L5H4_CAMLA</name>
<evidence type="ECO:0008006" key="4">
    <source>
        <dbReference type="Google" id="ProtNLM"/>
    </source>
</evidence>
<dbReference type="EMBL" id="AACKNS010000013">
    <property type="protein sequence ID" value="EAK9994707.1"/>
    <property type="molecule type" value="Genomic_DNA"/>
</dbReference>
<organism evidence="2 3">
    <name type="scientific">Campylobacter lari</name>
    <dbReference type="NCBI Taxonomy" id="201"/>
    <lineage>
        <taxon>Bacteria</taxon>
        <taxon>Pseudomonadati</taxon>
        <taxon>Campylobacterota</taxon>
        <taxon>Epsilonproteobacteria</taxon>
        <taxon>Campylobacterales</taxon>
        <taxon>Campylobacteraceae</taxon>
        <taxon>Campylobacter</taxon>
    </lineage>
</organism>